<proteinExistence type="predicted"/>
<reference evidence="1 2" key="1">
    <citation type="submission" date="2017-12" db="EMBL/GenBank/DDBJ databases">
        <title>Comparative genomics of Botrytis spp.</title>
        <authorList>
            <person name="Valero-Jimenez C.A."/>
            <person name="Tapia P."/>
            <person name="Veloso J."/>
            <person name="Silva-Moreno E."/>
            <person name="Staats M."/>
            <person name="Valdes J.H."/>
            <person name="Van Kan J.A.L."/>
        </authorList>
    </citation>
    <scope>NUCLEOTIDE SEQUENCE [LARGE SCALE GENOMIC DNA]</scope>
    <source>
        <strain evidence="1 2">MUCL3349</strain>
    </source>
</reference>
<dbReference type="EMBL" id="PQXO01000008">
    <property type="protein sequence ID" value="TGO92169.1"/>
    <property type="molecule type" value="Genomic_DNA"/>
</dbReference>
<gene>
    <name evidence="1" type="ORF">BPOR_0008g00090</name>
</gene>
<organism evidence="1 2">
    <name type="scientific">Botrytis porri</name>
    <dbReference type="NCBI Taxonomy" id="87229"/>
    <lineage>
        <taxon>Eukaryota</taxon>
        <taxon>Fungi</taxon>
        <taxon>Dikarya</taxon>
        <taxon>Ascomycota</taxon>
        <taxon>Pezizomycotina</taxon>
        <taxon>Leotiomycetes</taxon>
        <taxon>Helotiales</taxon>
        <taxon>Sclerotiniaceae</taxon>
        <taxon>Botrytis</taxon>
    </lineage>
</organism>
<evidence type="ECO:0000313" key="1">
    <source>
        <dbReference type="EMBL" id="TGO92169.1"/>
    </source>
</evidence>
<comment type="caution">
    <text evidence="1">The sequence shown here is derived from an EMBL/GenBank/DDBJ whole genome shotgun (WGS) entry which is preliminary data.</text>
</comment>
<sequence>MPTIFLATSLGALGAHEQIDDVDCPGPTWLLLVLSSVCVEANRLHYVGLGDLLLSLLKNDQIPTPNGTLIAVLELWGSLLCQYNYYRFNVAKFR</sequence>
<accession>A0A4Z1L5U3</accession>
<evidence type="ECO:0000313" key="2">
    <source>
        <dbReference type="Proteomes" id="UP000297280"/>
    </source>
</evidence>
<dbReference type="AlphaFoldDB" id="A0A4Z1L5U3"/>
<name>A0A4Z1L5U3_9HELO</name>
<keyword evidence="2" id="KW-1185">Reference proteome</keyword>
<dbReference type="Proteomes" id="UP000297280">
    <property type="component" value="Unassembled WGS sequence"/>
</dbReference>
<protein>
    <submittedName>
        <fullName evidence="1">Uncharacterized protein</fullName>
    </submittedName>
</protein>